<gene>
    <name evidence="2" type="ORF">A8C56_02690</name>
</gene>
<keyword evidence="1" id="KW-0472">Membrane</keyword>
<sequence>MARLNIPYQLKAFSLIESVITLVLILVVFFITMQFFVSLNASGFSLQKQKAGNVLDDYLQASLTHRDFNTQKTMVDGWPVTRETTPYRNIDGISQVVFTIFKRDSANTPLITRLLLINTQTFRDSLTDAQP</sequence>
<dbReference type="KEGG" id="nia:A8C56_02690"/>
<keyword evidence="1" id="KW-0812">Transmembrane</keyword>
<dbReference type="EMBL" id="CP015772">
    <property type="protein sequence ID" value="ANH80031.1"/>
    <property type="molecule type" value="Genomic_DNA"/>
</dbReference>
<evidence type="ECO:0000313" key="3">
    <source>
        <dbReference type="Proteomes" id="UP000077667"/>
    </source>
</evidence>
<dbReference type="RefSeq" id="WP_067751702.1">
    <property type="nucleotide sequence ID" value="NZ_CP015772.1"/>
</dbReference>
<dbReference type="AlphaFoldDB" id="A0A1A9HZY5"/>
<feature type="transmembrane region" description="Helical" evidence="1">
    <location>
        <begin position="12"/>
        <end position="37"/>
    </location>
</feature>
<organism evidence="2 3">
    <name type="scientific">Niabella ginsenosidivorans</name>
    <dbReference type="NCBI Taxonomy" id="1176587"/>
    <lineage>
        <taxon>Bacteria</taxon>
        <taxon>Pseudomonadati</taxon>
        <taxon>Bacteroidota</taxon>
        <taxon>Chitinophagia</taxon>
        <taxon>Chitinophagales</taxon>
        <taxon>Chitinophagaceae</taxon>
        <taxon>Niabella</taxon>
    </lineage>
</organism>
<dbReference type="OrthoDB" id="9962955at2"/>
<protein>
    <recommendedName>
        <fullName evidence="4">Prepilin-type N-terminal cleavage/methylation domain-containing protein</fullName>
    </recommendedName>
</protein>
<dbReference type="Proteomes" id="UP000077667">
    <property type="component" value="Chromosome"/>
</dbReference>
<evidence type="ECO:0000256" key="1">
    <source>
        <dbReference type="SAM" id="Phobius"/>
    </source>
</evidence>
<accession>A0A1A9HZY5</accession>
<dbReference type="STRING" id="1176587.A8C56_02690"/>
<reference evidence="2 3" key="1">
    <citation type="submission" date="2016-05" db="EMBL/GenBank/DDBJ databases">
        <title>Niabella ginsenosidivorans BS26 whole genome sequencing.</title>
        <authorList>
            <person name="Im W.T."/>
            <person name="Siddiqi M.Z."/>
        </authorList>
    </citation>
    <scope>NUCLEOTIDE SEQUENCE [LARGE SCALE GENOMIC DNA]</scope>
    <source>
        <strain evidence="2 3">BS26</strain>
    </source>
</reference>
<keyword evidence="3" id="KW-1185">Reference proteome</keyword>
<evidence type="ECO:0008006" key="4">
    <source>
        <dbReference type="Google" id="ProtNLM"/>
    </source>
</evidence>
<evidence type="ECO:0000313" key="2">
    <source>
        <dbReference type="EMBL" id="ANH80031.1"/>
    </source>
</evidence>
<keyword evidence="1" id="KW-1133">Transmembrane helix</keyword>
<name>A0A1A9HZY5_9BACT</name>
<proteinExistence type="predicted"/>